<reference evidence="2 3" key="1">
    <citation type="submission" date="2020-02" db="EMBL/GenBank/DDBJ databases">
        <authorList>
            <person name="Ferguson B K."/>
        </authorList>
    </citation>
    <scope>NUCLEOTIDE SEQUENCE [LARGE SCALE GENOMIC DNA]</scope>
</reference>
<organism evidence="2 3">
    <name type="scientific">Trichogramma brassicae</name>
    <dbReference type="NCBI Taxonomy" id="86971"/>
    <lineage>
        <taxon>Eukaryota</taxon>
        <taxon>Metazoa</taxon>
        <taxon>Ecdysozoa</taxon>
        <taxon>Arthropoda</taxon>
        <taxon>Hexapoda</taxon>
        <taxon>Insecta</taxon>
        <taxon>Pterygota</taxon>
        <taxon>Neoptera</taxon>
        <taxon>Endopterygota</taxon>
        <taxon>Hymenoptera</taxon>
        <taxon>Apocrita</taxon>
        <taxon>Proctotrupomorpha</taxon>
        <taxon>Chalcidoidea</taxon>
        <taxon>Trichogrammatidae</taxon>
        <taxon>Trichogramma</taxon>
    </lineage>
</organism>
<evidence type="ECO:0000313" key="3">
    <source>
        <dbReference type="Proteomes" id="UP000479190"/>
    </source>
</evidence>
<feature type="region of interest" description="Disordered" evidence="1">
    <location>
        <begin position="40"/>
        <end position="64"/>
    </location>
</feature>
<dbReference type="Proteomes" id="UP000479190">
    <property type="component" value="Unassembled WGS sequence"/>
</dbReference>
<proteinExistence type="predicted"/>
<protein>
    <submittedName>
        <fullName evidence="2">Uncharacterized protein</fullName>
    </submittedName>
</protein>
<gene>
    <name evidence="2" type="ORF">TBRA_LOCUS8508</name>
</gene>
<accession>A0A6H5IM61</accession>
<keyword evidence="3" id="KW-1185">Reference proteome</keyword>
<sequence>MIHVFSAPMSFKDLRTSCGNLQLVIATALATRDVNFREDSTDASATATRCREASSPRTPPAHRQLPRGVERHHLRELHRRIGNCHAVSRGIISENSTGASAAATRCRVKHRPDHRHGGIATCGSCVTGVLARSNVRASAIFAIAKRGEKESGTRRACHLCH</sequence>
<name>A0A6H5IM61_9HYME</name>
<dbReference type="AlphaFoldDB" id="A0A6H5IM61"/>
<evidence type="ECO:0000256" key="1">
    <source>
        <dbReference type="SAM" id="MobiDB-lite"/>
    </source>
</evidence>
<evidence type="ECO:0000313" key="2">
    <source>
        <dbReference type="EMBL" id="CAB0036649.1"/>
    </source>
</evidence>
<dbReference type="EMBL" id="CADCXV010000825">
    <property type="protein sequence ID" value="CAB0036649.1"/>
    <property type="molecule type" value="Genomic_DNA"/>
</dbReference>